<comment type="caution">
    <text evidence="1">The sequence shown here is derived from an EMBL/GenBank/DDBJ whole genome shotgun (WGS) entry which is preliminary data.</text>
</comment>
<dbReference type="Proteomes" id="UP000299102">
    <property type="component" value="Unassembled WGS sequence"/>
</dbReference>
<protein>
    <submittedName>
        <fullName evidence="1">Uncharacterized protein</fullName>
    </submittedName>
</protein>
<evidence type="ECO:0000313" key="2">
    <source>
        <dbReference type="Proteomes" id="UP000299102"/>
    </source>
</evidence>
<dbReference type="EMBL" id="BGZK01000354">
    <property type="protein sequence ID" value="GBP38822.1"/>
    <property type="molecule type" value="Genomic_DNA"/>
</dbReference>
<accession>A0A4C1VK84</accession>
<gene>
    <name evidence="1" type="ORF">EVAR_33573_1</name>
</gene>
<evidence type="ECO:0000313" key="1">
    <source>
        <dbReference type="EMBL" id="GBP38822.1"/>
    </source>
</evidence>
<reference evidence="1 2" key="1">
    <citation type="journal article" date="2019" name="Commun. Biol.">
        <title>The bagworm genome reveals a unique fibroin gene that provides high tensile strength.</title>
        <authorList>
            <person name="Kono N."/>
            <person name="Nakamura H."/>
            <person name="Ohtoshi R."/>
            <person name="Tomita M."/>
            <person name="Numata K."/>
            <person name="Arakawa K."/>
        </authorList>
    </citation>
    <scope>NUCLEOTIDE SEQUENCE [LARGE SCALE GENOMIC DNA]</scope>
</reference>
<name>A0A4C1VK84_EUMVA</name>
<sequence>MSNTGLKLHTGREIELNVETGTEIENGTKTESSVGSKIEHEVKLTSRVDRDRIKNGLAANQISRWGDIQDEGIHFMGTRAESQEKSGYMYFLGGIPPFAGRRPLFCSGDTDGARRSFLRLYFYYNSFVAAEFEVRGASPGRADRH</sequence>
<proteinExistence type="predicted"/>
<dbReference type="AlphaFoldDB" id="A0A4C1VK84"/>
<organism evidence="1 2">
    <name type="scientific">Eumeta variegata</name>
    <name type="common">Bagworm moth</name>
    <name type="synonym">Eumeta japonica</name>
    <dbReference type="NCBI Taxonomy" id="151549"/>
    <lineage>
        <taxon>Eukaryota</taxon>
        <taxon>Metazoa</taxon>
        <taxon>Ecdysozoa</taxon>
        <taxon>Arthropoda</taxon>
        <taxon>Hexapoda</taxon>
        <taxon>Insecta</taxon>
        <taxon>Pterygota</taxon>
        <taxon>Neoptera</taxon>
        <taxon>Endopterygota</taxon>
        <taxon>Lepidoptera</taxon>
        <taxon>Glossata</taxon>
        <taxon>Ditrysia</taxon>
        <taxon>Tineoidea</taxon>
        <taxon>Psychidae</taxon>
        <taxon>Oiketicinae</taxon>
        <taxon>Eumeta</taxon>
    </lineage>
</organism>
<keyword evidence="2" id="KW-1185">Reference proteome</keyword>